<accession>A0ABM1RQE4</accession>
<dbReference type="InterPro" id="IPR025525">
    <property type="entry name" value="hAT-like_transposase_RNase-H"/>
</dbReference>
<protein>
    <submittedName>
        <fullName evidence="4">Zinc finger BED domain-containing protein RICESLEEPER 2-like</fullName>
    </submittedName>
</protein>
<proteinExistence type="predicted"/>
<feature type="region of interest" description="Disordered" evidence="1">
    <location>
        <begin position="246"/>
        <end position="272"/>
    </location>
</feature>
<dbReference type="Pfam" id="PF14372">
    <property type="entry name" value="hAT-like_RNase-H"/>
    <property type="match status" value="1"/>
</dbReference>
<name>A0ABM1RQE4_CAMSA</name>
<reference evidence="3" key="1">
    <citation type="journal article" date="2014" name="Nat. Commun.">
        <title>The emerging biofuel crop Camelina sativa retains a highly undifferentiated hexaploid genome structure.</title>
        <authorList>
            <person name="Kagale S."/>
            <person name="Koh C."/>
            <person name="Nixon J."/>
            <person name="Bollina V."/>
            <person name="Clarke W.E."/>
            <person name="Tuteja R."/>
            <person name="Spillane C."/>
            <person name="Robinson S.J."/>
            <person name="Links M.G."/>
            <person name="Clarke C."/>
            <person name="Higgins E.E."/>
            <person name="Huebert T."/>
            <person name="Sharpe A.G."/>
            <person name="Parkin I.A."/>
        </authorList>
    </citation>
    <scope>NUCLEOTIDE SEQUENCE [LARGE SCALE GENOMIC DNA]</scope>
    <source>
        <strain evidence="3">cv. DH55</strain>
    </source>
</reference>
<evidence type="ECO:0000313" key="4">
    <source>
        <dbReference type="RefSeq" id="XP_019101232.1"/>
    </source>
</evidence>
<organism evidence="3 4">
    <name type="scientific">Camelina sativa</name>
    <name type="common">False flax</name>
    <name type="synonym">Myagrum sativum</name>
    <dbReference type="NCBI Taxonomy" id="90675"/>
    <lineage>
        <taxon>Eukaryota</taxon>
        <taxon>Viridiplantae</taxon>
        <taxon>Streptophyta</taxon>
        <taxon>Embryophyta</taxon>
        <taxon>Tracheophyta</taxon>
        <taxon>Spermatophyta</taxon>
        <taxon>Magnoliopsida</taxon>
        <taxon>eudicotyledons</taxon>
        <taxon>Gunneridae</taxon>
        <taxon>Pentapetalae</taxon>
        <taxon>rosids</taxon>
        <taxon>malvids</taxon>
        <taxon>Brassicales</taxon>
        <taxon>Brassicaceae</taxon>
        <taxon>Camelineae</taxon>
        <taxon>Camelina</taxon>
    </lineage>
</organism>
<evidence type="ECO:0000256" key="1">
    <source>
        <dbReference type="SAM" id="MobiDB-lite"/>
    </source>
</evidence>
<keyword evidence="3" id="KW-1185">Reference proteome</keyword>
<dbReference type="PANTHER" id="PTHR23272:SF187">
    <property type="entry name" value="AC9 TRANSPOSASE-RELATED"/>
    <property type="match status" value="1"/>
</dbReference>
<sequence>MTKFKTTMMDKYGSDALILKGEYLHLRCAAHILNLVVKEGLREINSSVEAIRNGIHYASSSSNRLKAFDFRVEVAFERMEAEDKPYNDHFQEKVDGHKRVEPTLKSDLDSVERFAQILGIFYKSTLVLSASTTVAAHKLYNEIVYVMRNITILGTTGDDDDMHKKATTMLKKLEKYWNPFGDKVEMNRLVMVASVFDPRKKMKFIELCFDRLYGKSSVDSTHLSDSEKNILKDLYDEYTRASLLNKSSDESSSQSQSWSAAQDQFDSDMNEGQAPVGYEDMAEIFDDMVKETGIHTSSNELDMYLKEDVETSNILKGSEYDLLSWWRCLQ</sequence>
<dbReference type="GeneID" id="104705184"/>
<dbReference type="PANTHER" id="PTHR23272">
    <property type="entry name" value="BED FINGER-RELATED"/>
    <property type="match status" value="1"/>
</dbReference>
<dbReference type="InterPro" id="IPR012337">
    <property type="entry name" value="RNaseH-like_sf"/>
</dbReference>
<dbReference type="Proteomes" id="UP000694864">
    <property type="component" value="Chromosome 1"/>
</dbReference>
<gene>
    <name evidence="4" type="primary">LOC104705184</name>
</gene>
<feature type="domain" description="hAT-like transposase RNase-H fold" evidence="2">
    <location>
        <begin position="129"/>
        <end position="238"/>
    </location>
</feature>
<evidence type="ECO:0000259" key="2">
    <source>
        <dbReference type="Pfam" id="PF14372"/>
    </source>
</evidence>
<reference evidence="4" key="2">
    <citation type="submission" date="2025-08" db="UniProtKB">
        <authorList>
            <consortium name="RefSeq"/>
        </authorList>
    </citation>
    <scope>IDENTIFICATION</scope>
    <source>
        <tissue evidence="4">Leaf</tissue>
    </source>
</reference>
<evidence type="ECO:0000313" key="3">
    <source>
        <dbReference type="Proteomes" id="UP000694864"/>
    </source>
</evidence>
<dbReference type="RefSeq" id="XP_019101232.1">
    <property type="nucleotide sequence ID" value="XM_019245687.1"/>
</dbReference>
<dbReference type="SUPFAM" id="SSF53098">
    <property type="entry name" value="Ribonuclease H-like"/>
    <property type="match status" value="1"/>
</dbReference>
<feature type="compositionally biased region" description="Low complexity" evidence="1">
    <location>
        <begin position="250"/>
        <end position="264"/>
    </location>
</feature>